<dbReference type="OrthoDB" id="286273at2157"/>
<dbReference type="SUPFAM" id="SSF52833">
    <property type="entry name" value="Thioredoxin-like"/>
    <property type="match status" value="1"/>
</dbReference>
<gene>
    <name evidence="1" type="ORF">GOC74_17255</name>
</gene>
<name>A0A847UJ67_9EURY</name>
<accession>A0A847UJ67</accession>
<evidence type="ECO:0000313" key="2">
    <source>
        <dbReference type="Proteomes" id="UP000608662"/>
    </source>
</evidence>
<dbReference type="EMBL" id="WOYG01000002">
    <property type="protein sequence ID" value="NLV11670.1"/>
    <property type="molecule type" value="Genomic_DNA"/>
</dbReference>
<dbReference type="RefSeq" id="WP_170095415.1">
    <property type="nucleotide sequence ID" value="NZ_WOYG01000002.1"/>
</dbReference>
<dbReference type="InterPro" id="IPR008554">
    <property type="entry name" value="Glutaredoxin-like"/>
</dbReference>
<comment type="caution">
    <text evidence="1">The sequence shown here is derived from an EMBL/GenBank/DDBJ whole genome shotgun (WGS) entry which is preliminary data.</text>
</comment>
<dbReference type="GeneID" id="94362975"/>
<dbReference type="Pfam" id="PF05768">
    <property type="entry name" value="Glrx-like"/>
    <property type="match status" value="1"/>
</dbReference>
<evidence type="ECO:0000313" key="1">
    <source>
        <dbReference type="EMBL" id="NLV11670.1"/>
    </source>
</evidence>
<sequence length="81" mass="9204">MADTTVTVYTREECHLCEDALQTIRTVTQSVARSVDIEVVDVDEASLGEEYGDRVPYVLVDGRPAFKFRVDERELRQKLVA</sequence>
<organism evidence="1 2">
    <name type="scientific">Halomicrobium mukohataei</name>
    <dbReference type="NCBI Taxonomy" id="57705"/>
    <lineage>
        <taxon>Archaea</taxon>
        <taxon>Methanobacteriati</taxon>
        <taxon>Methanobacteriota</taxon>
        <taxon>Stenosarchaea group</taxon>
        <taxon>Halobacteria</taxon>
        <taxon>Halobacteriales</taxon>
        <taxon>Haloarculaceae</taxon>
        <taxon>Halomicrobium</taxon>
    </lineage>
</organism>
<dbReference type="Gene3D" id="3.40.30.10">
    <property type="entry name" value="Glutaredoxin"/>
    <property type="match status" value="1"/>
</dbReference>
<proteinExistence type="predicted"/>
<dbReference type="InterPro" id="IPR036249">
    <property type="entry name" value="Thioredoxin-like_sf"/>
</dbReference>
<dbReference type="AlphaFoldDB" id="A0A847UJ67"/>
<reference evidence="1" key="1">
    <citation type="submission" date="2019-12" db="EMBL/GenBank/DDBJ databases">
        <title>Whole-genome sequence of Halomicrobium mukohataei pws1.</title>
        <authorList>
            <person name="Verma D.K."/>
            <person name="Gopal K."/>
            <person name="Prasad E.S."/>
        </authorList>
    </citation>
    <scope>NUCLEOTIDE SEQUENCE</scope>
    <source>
        <strain evidence="1">Pws1</strain>
    </source>
</reference>
<protein>
    <submittedName>
        <fullName evidence="1">Glutaredoxin family protein</fullName>
    </submittedName>
</protein>
<dbReference type="Proteomes" id="UP000608662">
    <property type="component" value="Unassembled WGS sequence"/>
</dbReference>